<dbReference type="PROSITE" id="PS51257">
    <property type="entry name" value="PROKAR_LIPOPROTEIN"/>
    <property type="match status" value="1"/>
</dbReference>
<sequence length="270" mass="30549">MQKTGFVIILLFTLIMLSSCDIDNDVSSVDKNDTSGSEVSLNKKKGTNNETNLTYDIVQESYIENKEIKIKYPQIANLSGPDVNINDKVKNINQLIKDEALTILNLYSHADGPLTIEINNKVTWKSENLISIQYFGVSYVDLPAAYPINVFYTSNINIATEKKERLNDIIVIDKKFINKLKNGEFKALKPEHDNVLDSFSEEDLMKMLGNADSLEIEGKKIFSYFTDKGLGISVNVIHALGDHAEFEINIQDLRGILKKDHEVWKNDVEN</sequence>
<evidence type="ECO:0000313" key="2">
    <source>
        <dbReference type="Proteomes" id="UP000448943"/>
    </source>
</evidence>
<dbReference type="Gene3D" id="3.30.565.40">
    <property type="entry name" value="Fervidobacterium nodosum Rt17-B1 like"/>
    <property type="match status" value="1"/>
</dbReference>
<accession>A0A6N9PWS4</accession>
<dbReference type="OrthoDB" id="2067190at2"/>
<gene>
    <name evidence="1" type="ORF">ERL59_03215</name>
</gene>
<dbReference type="EMBL" id="SIJB01000007">
    <property type="protein sequence ID" value="NBI27969.1"/>
    <property type="molecule type" value="Genomic_DNA"/>
</dbReference>
<keyword evidence="2" id="KW-1185">Reference proteome</keyword>
<dbReference type="RefSeq" id="WP_160644436.1">
    <property type="nucleotide sequence ID" value="NZ_SIJB01000007.1"/>
</dbReference>
<name>A0A6N9PWS4_9BACL</name>
<dbReference type="Proteomes" id="UP000448943">
    <property type="component" value="Unassembled WGS sequence"/>
</dbReference>
<proteinExistence type="predicted"/>
<comment type="caution">
    <text evidence="1">The sequence shown here is derived from an EMBL/GenBank/DDBJ whole genome shotgun (WGS) entry which is preliminary data.</text>
</comment>
<protein>
    <recommendedName>
        <fullName evidence="3">Deacetylase PdaC domain-containing protein</fullName>
    </recommendedName>
</protein>
<reference evidence="1 2" key="1">
    <citation type="submission" date="2019-01" db="EMBL/GenBank/DDBJ databases">
        <title>Chengkuizengella sp. nov., isolated from deep-sea sediment of East Pacific Ocean.</title>
        <authorList>
            <person name="Yang J."/>
            <person name="Lai Q."/>
            <person name="Shao Z."/>
        </authorList>
    </citation>
    <scope>NUCLEOTIDE SEQUENCE [LARGE SCALE GENOMIC DNA]</scope>
    <source>
        <strain evidence="1 2">YPA3-1-1</strain>
    </source>
</reference>
<organism evidence="1 2">
    <name type="scientific">Chengkuizengella marina</name>
    <dbReference type="NCBI Taxonomy" id="2507566"/>
    <lineage>
        <taxon>Bacteria</taxon>
        <taxon>Bacillati</taxon>
        <taxon>Bacillota</taxon>
        <taxon>Bacilli</taxon>
        <taxon>Bacillales</taxon>
        <taxon>Paenibacillaceae</taxon>
        <taxon>Chengkuizengella</taxon>
    </lineage>
</organism>
<evidence type="ECO:0008006" key="3">
    <source>
        <dbReference type="Google" id="ProtNLM"/>
    </source>
</evidence>
<evidence type="ECO:0000313" key="1">
    <source>
        <dbReference type="EMBL" id="NBI27969.1"/>
    </source>
</evidence>
<dbReference type="AlphaFoldDB" id="A0A6N9PWS4"/>